<dbReference type="OrthoDB" id="185373at2759"/>
<comment type="caution">
    <text evidence="2">The sequence shown here is derived from an EMBL/GenBank/DDBJ whole genome shotgun (WGS) entry which is preliminary data.</text>
</comment>
<dbReference type="Proteomes" id="UP000605846">
    <property type="component" value="Unassembled WGS sequence"/>
</dbReference>
<dbReference type="InterPro" id="IPR051114">
    <property type="entry name" value="Mito_RNA_Proc_CCM1"/>
</dbReference>
<evidence type="ECO:0000313" key="3">
    <source>
        <dbReference type="Proteomes" id="UP000605846"/>
    </source>
</evidence>
<evidence type="ECO:0000256" key="1">
    <source>
        <dbReference type="PROSITE-ProRule" id="PRU00708"/>
    </source>
</evidence>
<dbReference type="GO" id="GO:0006396">
    <property type="term" value="P:RNA processing"/>
    <property type="evidence" value="ECO:0007669"/>
    <property type="project" value="TreeGrafter"/>
</dbReference>
<dbReference type="GO" id="GO:0005739">
    <property type="term" value="C:mitochondrion"/>
    <property type="evidence" value="ECO:0007669"/>
    <property type="project" value="TreeGrafter"/>
</dbReference>
<keyword evidence="3" id="KW-1185">Reference proteome</keyword>
<gene>
    <name evidence="2" type="ORF">EC973_008860</name>
</gene>
<dbReference type="InterPro" id="IPR002885">
    <property type="entry name" value="PPR_rpt"/>
</dbReference>
<accession>A0A8H7BYJ6</accession>
<reference evidence="2" key="1">
    <citation type="submission" date="2020-01" db="EMBL/GenBank/DDBJ databases">
        <title>Genome Sequencing of Three Apophysomyces-Like Fungal Strains Confirms a Novel Fungal Genus in the Mucoromycota with divergent Burkholderia-like Endosymbiotic Bacteria.</title>
        <authorList>
            <person name="Stajich J.E."/>
            <person name="Macias A.M."/>
            <person name="Carter-House D."/>
            <person name="Lovett B."/>
            <person name="Kasson L.R."/>
            <person name="Berry K."/>
            <person name="Grigoriev I."/>
            <person name="Chang Y."/>
            <person name="Spatafora J."/>
            <person name="Kasson M.T."/>
        </authorList>
    </citation>
    <scope>NUCLEOTIDE SEQUENCE</scope>
    <source>
        <strain evidence="2">NRRL A-21654</strain>
    </source>
</reference>
<dbReference type="SUPFAM" id="SSF48452">
    <property type="entry name" value="TPR-like"/>
    <property type="match status" value="1"/>
</dbReference>
<dbReference type="AlphaFoldDB" id="A0A8H7BYJ6"/>
<dbReference type="GO" id="GO:0003729">
    <property type="term" value="F:mRNA binding"/>
    <property type="evidence" value="ECO:0007669"/>
    <property type="project" value="TreeGrafter"/>
</dbReference>
<dbReference type="Pfam" id="PF01535">
    <property type="entry name" value="PPR"/>
    <property type="match status" value="1"/>
</dbReference>
<evidence type="ECO:0000313" key="2">
    <source>
        <dbReference type="EMBL" id="KAF7731689.1"/>
    </source>
</evidence>
<protein>
    <submittedName>
        <fullName evidence="2">Uncharacterized protein</fullName>
    </submittedName>
</protein>
<sequence>MASRTGIRLLKLGALHTKNKLCYQSTLQIPTCYRRYTTACSNWSRWYSSRTPDATIHVKDTAHYNQLLTDLAEKGDATKAQEVYDKVFRYRECEADMNTYTQLMLAYLRSGQLDSAMGIYYELLNHHEKAVAEARKSHLKLDSLFYHTLIAALTKNVVNTKVSGEQVIYAYTVDDDANEWLSTDEDDHPALRAALAMFKDMRQLDIQPSKEIYRDLLRACGEHKDSYVLEHIHRLLRMDIFFDPDAIMDAELMKAYHRIGNNEQVLQIWDTTQSGDSVDQDIVTVLLESTRHNIHQARSIWKLLSEEGYAFNTKHHHMYIEILCRDSKEGWEEAWKLVNAKSLADEGTVNILTRFAEQNHISEEDAAAYEAWKQKVL</sequence>
<proteinExistence type="predicted"/>
<dbReference type="PANTHER" id="PTHR47934">
    <property type="entry name" value="PENTATRICOPEPTIDE REPEAT-CONTAINING PROTEIN PET309, MITOCHONDRIAL"/>
    <property type="match status" value="1"/>
</dbReference>
<feature type="repeat" description="PPR" evidence="1">
    <location>
        <begin position="96"/>
        <end position="130"/>
    </location>
</feature>
<dbReference type="GO" id="GO:0007005">
    <property type="term" value="P:mitochondrion organization"/>
    <property type="evidence" value="ECO:0007669"/>
    <property type="project" value="TreeGrafter"/>
</dbReference>
<dbReference type="PROSITE" id="PS51375">
    <property type="entry name" value="PPR"/>
    <property type="match status" value="1"/>
</dbReference>
<dbReference type="PANTHER" id="PTHR47934:SF6">
    <property type="entry name" value="MITOCHONDRIAL GROUP I INTRON SPLICING FACTOR CCM1-RELATED"/>
    <property type="match status" value="1"/>
</dbReference>
<organism evidence="2 3">
    <name type="scientific">Apophysomyces ossiformis</name>
    <dbReference type="NCBI Taxonomy" id="679940"/>
    <lineage>
        <taxon>Eukaryota</taxon>
        <taxon>Fungi</taxon>
        <taxon>Fungi incertae sedis</taxon>
        <taxon>Mucoromycota</taxon>
        <taxon>Mucoromycotina</taxon>
        <taxon>Mucoromycetes</taxon>
        <taxon>Mucorales</taxon>
        <taxon>Mucorineae</taxon>
        <taxon>Mucoraceae</taxon>
        <taxon>Apophysomyces</taxon>
    </lineage>
</organism>
<dbReference type="Gene3D" id="1.25.40.10">
    <property type="entry name" value="Tetratricopeptide repeat domain"/>
    <property type="match status" value="2"/>
</dbReference>
<dbReference type="InterPro" id="IPR011990">
    <property type="entry name" value="TPR-like_helical_dom_sf"/>
</dbReference>
<name>A0A8H7BYJ6_9FUNG</name>
<dbReference type="EMBL" id="JABAYA010000008">
    <property type="protein sequence ID" value="KAF7731689.1"/>
    <property type="molecule type" value="Genomic_DNA"/>
</dbReference>